<organism evidence="1 2">
    <name type="scientific">Teladorsagia circumcincta</name>
    <name type="common">Brown stomach worm</name>
    <name type="synonym">Ostertagia circumcincta</name>
    <dbReference type="NCBI Taxonomy" id="45464"/>
    <lineage>
        <taxon>Eukaryota</taxon>
        <taxon>Metazoa</taxon>
        <taxon>Ecdysozoa</taxon>
        <taxon>Nematoda</taxon>
        <taxon>Chromadorea</taxon>
        <taxon>Rhabditida</taxon>
        <taxon>Rhabditina</taxon>
        <taxon>Rhabditomorpha</taxon>
        <taxon>Strongyloidea</taxon>
        <taxon>Trichostrongylidae</taxon>
        <taxon>Teladorsagia</taxon>
    </lineage>
</organism>
<dbReference type="InterPro" id="IPR046433">
    <property type="entry name" value="ActCoA_hydro"/>
</dbReference>
<reference evidence="1 2" key="1">
    <citation type="submission" date="2015-09" db="EMBL/GenBank/DDBJ databases">
        <title>Draft genome of the parasitic nematode Teladorsagia circumcincta isolate WARC Sus (inbred).</title>
        <authorList>
            <person name="Mitreva M."/>
        </authorList>
    </citation>
    <scope>NUCLEOTIDE SEQUENCE [LARGE SCALE GENOMIC DNA]</scope>
    <source>
        <strain evidence="1 2">S</strain>
    </source>
</reference>
<evidence type="ECO:0000313" key="2">
    <source>
        <dbReference type="Proteomes" id="UP000230423"/>
    </source>
</evidence>
<gene>
    <name evidence="1" type="ORF">TELCIR_21231</name>
</gene>
<dbReference type="AlphaFoldDB" id="A0A2G9TIK9"/>
<accession>A0A2G9TIK9</accession>
<dbReference type="OrthoDB" id="10250396at2759"/>
<evidence type="ECO:0008006" key="3">
    <source>
        <dbReference type="Google" id="ProtNLM"/>
    </source>
</evidence>
<dbReference type="PANTHER" id="PTHR21432:SF20">
    <property type="entry name" value="ACETYL-COA HYDROLASE"/>
    <property type="match status" value="1"/>
</dbReference>
<dbReference type="GO" id="GO:0006083">
    <property type="term" value="P:acetate metabolic process"/>
    <property type="evidence" value="ECO:0007669"/>
    <property type="project" value="InterPro"/>
</dbReference>
<keyword evidence="2" id="KW-1185">Reference proteome</keyword>
<dbReference type="SUPFAM" id="SSF100950">
    <property type="entry name" value="NagB/RpiA/CoA transferase-like"/>
    <property type="match status" value="2"/>
</dbReference>
<name>A0A2G9TIK9_TELCI</name>
<dbReference type="GO" id="GO:0008775">
    <property type="term" value="F:acetate CoA-transferase activity"/>
    <property type="evidence" value="ECO:0007669"/>
    <property type="project" value="InterPro"/>
</dbReference>
<feature type="non-terminal residue" evidence="1">
    <location>
        <position position="90"/>
    </location>
</feature>
<dbReference type="PANTHER" id="PTHR21432">
    <property type="entry name" value="ACETYL-COA HYDROLASE-RELATED"/>
    <property type="match status" value="1"/>
</dbReference>
<dbReference type="Gene3D" id="3.30.750.70">
    <property type="entry name" value="4-hydroxybutyrate coenzyme like domains"/>
    <property type="match status" value="1"/>
</dbReference>
<dbReference type="InterPro" id="IPR037171">
    <property type="entry name" value="NagB/RpiA_transferase-like"/>
</dbReference>
<protein>
    <recommendedName>
        <fullName evidence="3">Acetyl-CoA hydrolase/transferase C-terminal domain-containing protein</fullName>
    </recommendedName>
</protein>
<dbReference type="Proteomes" id="UP000230423">
    <property type="component" value="Unassembled WGS sequence"/>
</dbReference>
<evidence type="ECO:0000313" key="1">
    <source>
        <dbReference type="EMBL" id="PIO57362.1"/>
    </source>
</evidence>
<proteinExistence type="predicted"/>
<dbReference type="EMBL" id="KZ365954">
    <property type="protein sequence ID" value="PIO57362.1"/>
    <property type="molecule type" value="Genomic_DNA"/>
</dbReference>
<sequence length="90" mass="9348">MLYRRGIIKLDAALIHVSAPDAKGFCTLGTSVGTARAGVANADHIIGFGAVPDAACAAMKNHKDLGLHTEMFSDGVLQLIASNALTNKNK</sequence>